<keyword evidence="1" id="KW-1133">Transmembrane helix</keyword>
<organism evidence="2 3">
    <name type="scientific">Primorskyibacter flagellatus</name>
    <dbReference type="NCBI Taxonomy" id="1387277"/>
    <lineage>
        <taxon>Bacteria</taxon>
        <taxon>Pseudomonadati</taxon>
        <taxon>Pseudomonadota</taxon>
        <taxon>Alphaproteobacteria</taxon>
        <taxon>Rhodobacterales</taxon>
        <taxon>Roseobacteraceae</taxon>
        <taxon>Primorskyibacter</taxon>
    </lineage>
</organism>
<feature type="transmembrane region" description="Helical" evidence="1">
    <location>
        <begin position="274"/>
        <end position="295"/>
    </location>
</feature>
<feature type="transmembrane region" description="Helical" evidence="1">
    <location>
        <begin position="175"/>
        <end position="194"/>
    </location>
</feature>
<dbReference type="PANTHER" id="PTHR38095">
    <property type="entry name" value="ANAEROBIC DIMETHYL SULFOXIDE REDUCTASE CHAIN YNFH"/>
    <property type="match status" value="1"/>
</dbReference>
<dbReference type="EMBL" id="FWYD01000005">
    <property type="protein sequence ID" value="SMC77248.1"/>
    <property type="molecule type" value="Genomic_DNA"/>
</dbReference>
<feature type="transmembrane region" description="Helical" evidence="1">
    <location>
        <begin position="40"/>
        <end position="63"/>
    </location>
</feature>
<keyword evidence="1" id="KW-0812">Transmembrane</keyword>
<dbReference type="GO" id="GO:0019645">
    <property type="term" value="P:anaerobic electron transport chain"/>
    <property type="evidence" value="ECO:0007669"/>
    <property type="project" value="InterPro"/>
</dbReference>
<feature type="transmembrane region" description="Helical" evidence="1">
    <location>
        <begin position="145"/>
        <end position="169"/>
    </location>
</feature>
<feature type="transmembrane region" description="Helical" evidence="1">
    <location>
        <begin position="84"/>
        <end position="106"/>
    </location>
</feature>
<evidence type="ECO:0000313" key="3">
    <source>
        <dbReference type="Proteomes" id="UP000192330"/>
    </source>
</evidence>
<dbReference type="Proteomes" id="UP000192330">
    <property type="component" value="Unassembled WGS sequence"/>
</dbReference>
<evidence type="ECO:0000256" key="1">
    <source>
        <dbReference type="SAM" id="Phobius"/>
    </source>
</evidence>
<dbReference type="InterPro" id="IPR007059">
    <property type="entry name" value="DmsC"/>
</dbReference>
<feature type="transmembrane region" description="Helical" evidence="1">
    <location>
        <begin position="7"/>
        <end position="28"/>
    </location>
</feature>
<gene>
    <name evidence="2" type="ORF">SAMN06295998_10545</name>
</gene>
<feature type="transmembrane region" description="Helical" evidence="1">
    <location>
        <begin position="249"/>
        <end position="268"/>
    </location>
</feature>
<dbReference type="RefSeq" id="WP_084352786.1">
    <property type="nucleotide sequence ID" value="NZ_FWYD01000005.1"/>
</dbReference>
<dbReference type="STRING" id="1387277.SAMN06295998_10545"/>
<accession>A0A1W2BXJ9</accession>
<sequence length="312" mass="33867">MHPAYSVILFTTSSGAGYGLLFWVSIALMAGDMSHTHWSFFFTFALAVALITVGLLASTFHLGHPERAWRALSQWRSSWLSREGVAALATYLPVGLLGLLSLLKITTGAEPFLALLCALGAVATVWCTGMIYASLRTIKEWNLTLVPVIYLALGAASGGLLMGLMTSILGGQNHWQGAATLLALGVALVLKLVYYRHIDSDDGTYTAAQALGMGTKGIRQIDPPHTRPNYVMREMGYDVARRHALRLRWLGLLCLVAVPLTLISLGILADLPMLLPYLFAVMAAGIGLMLERWLFFAEATHVAMLYYGAPRA</sequence>
<reference evidence="2 3" key="1">
    <citation type="submission" date="2017-04" db="EMBL/GenBank/DDBJ databases">
        <authorList>
            <person name="Afonso C.L."/>
            <person name="Miller P.J."/>
            <person name="Scott M.A."/>
            <person name="Spackman E."/>
            <person name="Goraichik I."/>
            <person name="Dimitrov K.M."/>
            <person name="Suarez D.L."/>
            <person name="Swayne D.E."/>
        </authorList>
    </citation>
    <scope>NUCLEOTIDE SEQUENCE [LARGE SCALE GENOMIC DNA]</scope>
    <source>
        <strain evidence="2 3">CGMCC 1.12644</strain>
    </source>
</reference>
<feature type="transmembrane region" description="Helical" evidence="1">
    <location>
        <begin position="112"/>
        <end position="133"/>
    </location>
</feature>
<evidence type="ECO:0000313" key="2">
    <source>
        <dbReference type="EMBL" id="SMC77248.1"/>
    </source>
</evidence>
<dbReference type="GO" id="GO:0005886">
    <property type="term" value="C:plasma membrane"/>
    <property type="evidence" value="ECO:0007669"/>
    <property type="project" value="TreeGrafter"/>
</dbReference>
<dbReference type="GO" id="GO:0009390">
    <property type="term" value="C:dimethyl sulfoxide reductase complex"/>
    <property type="evidence" value="ECO:0007669"/>
    <property type="project" value="TreeGrafter"/>
</dbReference>
<keyword evidence="3" id="KW-1185">Reference proteome</keyword>
<dbReference type="Pfam" id="PF04976">
    <property type="entry name" value="DmsC"/>
    <property type="match status" value="1"/>
</dbReference>
<dbReference type="PANTHER" id="PTHR38095:SF1">
    <property type="entry name" value="ANAEROBIC DIMETHYL SULFOXIDE REDUCTASE CHAIN YNFH"/>
    <property type="match status" value="1"/>
</dbReference>
<proteinExistence type="predicted"/>
<name>A0A1W2BXJ9_9RHOB</name>
<dbReference type="OrthoDB" id="5520897at2"/>
<protein>
    <submittedName>
        <fullName evidence="2">DMSO reductase anchor subunit</fullName>
    </submittedName>
</protein>
<dbReference type="AlphaFoldDB" id="A0A1W2BXJ9"/>
<dbReference type="GO" id="GO:0009389">
    <property type="term" value="F:dimethyl sulfoxide reductase activity"/>
    <property type="evidence" value="ECO:0007669"/>
    <property type="project" value="TreeGrafter"/>
</dbReference>
<keyword evidence="1" id="KW-0472">Membrane</keyword>